<protein>
    <submittedName>
        <fullName evidence="3">Uncharacterized protein LOC110346309</fullName>
    </submittedName>
</protein>
<feature type="compositionally biased region" description="Basic and acidic residues" evidence="1">
    <location>
        <begin position="1"/>
        <end position="29"/>
    </location>
</feature>
<dbReference type="AlphaFoldDB" id="A0AAX6S4I8"/>
<sequence length="372" mass="39616">MAAVGPEKRTEGAEDAADARQDSEARGREAAISSGIRGSLRAGPGRRAAGPAERRRRRRLVQCGAEPGAGWAAEGGGGGVRAATRGWRGTPTSAQPSAPALRSQALHSPRSSGHGLIREARKPARRNCPSWTVPAADRLGVGLCHWQPSLALKPGPGAHRRQKWWTRIALKDAPLRARHLGSSGLFLLSGDAAVEAIRQGARHQPLSKFVLNGGKRLAFRLRGGGRKQNFDDTSRSALGVSVTAFAERCAAGVRRGRKKGSQRAGPGRGGALCAPLRPGLQGLDGFCSVGCVLRAWIGQRSRHKDRQGISYCSGLDLCELRERDSVTGCSWCVWLGAHRSLCVRGLCAELVVHVFRLGLPALVPRTLSDTHP</sequence>
<dbReference type="RefSeq" id="XP_021102520.1">
    <property type="nucleotide sequence ID" value="XM_021246861.1"/>
</dbReference>
<feature type="compositionally biased region" description="Low complexity" evidence="1">
    <location>
        <begin position="81"/>
        <end position="90"/>
    </location>
</feature>
<keyword evidence="2" id="KW-1185">Reference proteome</keyword>
<evidence type="ECO:0000256" key="1">
    <source>
        <dbReference type="SAM" id="MobiDB-lite"/>
    </source>
</evidence>
<feature type="compositionally biased region" description="Low complexity" evidence="1">
    <location>
        <begin position="37"/>
        <end position="51"/>
    </location>
</feature>
<gene>
    <name evidence="3" type="primary">LOC110346309</name>
</gene>
<dbReference type="GeneID" id="110346309"/>
<dbReference type="Proteomes" id="UP000694906">
    <property type="component" value="Unplaced"/>
</dbReference>
<evidence type="ECO:0000313" key="3">
    <source>
        <dbReference type="RefSeq" id="XP_021102520.1"/>
    </source>
</evidence>
<name>A0AAX6S4I8_HETGA</name>
<proteinExistence type="predicted"/>
<evidence type="ECO:0000313" key="2">
    <source>
        <dbReference type="Proteomes" id="UP000694906"/>
    </source>
</evidence>
<accession>A0AAX6S4I8</accession>
<reference evidence="3" key="1">
    <citation type="submission" date="2025-08" db="UniProtKB">
        <authorList>
            <consortium name="RefSeq"/>
        </authorList>
    </citation>
    <scope>IDENTIFICATION</scope>
</reference>
<feature type="region of interest" description="Disordered" evidence="1">
    <location>
        <begin position="1"/>
        <end position="125"/>
    </location>
</feature>
<organism evidence="2 3">
    <name type="scientific">Heterocephalus glaber</name>
    <name type="common">Naked mole rat</name>
    <dbReference type="NCBI Taxonomy" id="10181"/>
    <lineage>
        <taxon>Eukaryota</taxon>
        <taxon>Metazoa</taxon>
        <taxon>Chordata</taxon>
        <taxon>Craniata</taxon>
        <taxon>Vertebrata</taxon>
        <taxon>Euteleostomi</taxon>
        <taxon>Mammalia</taxon>
        <taxon>Eutheria</taxon>
        <taxon>Euarchontoglires</taxon>
        <taxon>Glires</taxon>
        <taxon>Rodentia</taxon>
        <taxon>Hystricomorpha</taxon>
        <taxon>Bathyergidae</taxon>
        <taxon>Heterocephalus</taxon>
    </lineage>
</organism>